<keyword evidence="5" id="KW-1185">Reference proteome</keyword>
<evidence type="ECO:0000313" key="4">
    <source>
        <dbReference type="Proteomes" id="UP000276178"/>
    </source>
</evidence>
<comment type="caution">
    <text evidence="3">The sequence shown here is derived from an EMBL/GenBank/DDBJ whole genome shotgun (WGS) entry which is preliminary data.</text>
</comment>
<reference evidence="2 5" key="2">
    <citation type="submission" date="2019-06" db="EMBL/GenBank/DDBJ databases">
        <title>Whole genome shotgun sequence of Brevibacillus agri NBRC 15538.</title>
        <authorList>
            <person name="Hosoyama A."/>
            <person name="Uohara A."/>
            <person name="Ohji S."/>
            <person name="Ichikawa N."/>
        </authorList>
    </citation>
    <scope>NUCLEOTIDE SEQUENCE [LARGE SCALE GENOMIC DNA]</scope>
    <source>
        <strain evidence="2 5">NBRC 15538</strain>
    </source>
</reference>
<evidence type="ECO:0000313" key="5">
    <source>
        <dbReference type="Proteomes" id="UP000317180"/>
    </source>
</evidence>
<feature type="transmembrane region" description="Helical" evidence="1">
    <location>
        <begin position="46"/>
        <end position="68"/>
    </location>
</feature>
<dbReference type="OrthoDB" id="9975979at2"/>
<gene>
    <name evidence="2" type="ORF">BAG01nite_47470</name>
    <name evidence="3" type="ORF">EB820_25705</name>
</gene>
<dbReference type="RefSeq" id="WP_005836692.1">
    <property type="nucleotide sequence ID" value="NZ_BJOD01000086.1"/>
</dbReference>
<protein>
    <submittedName>
        <fullName evidence="3">Uncharacterized protein</fullName>
    </submittedName>
</protein>
<dbReference type="Proteomes" id="UP000317180">
    <property type="component" value="Unassembled WGS sequence"/>
</dbReference>
<dbReference type="Proteomes" id="UP000276178">
    <property type="component" value="Unassembled WGS sequence"/>
</dbReference>
<accession>A0A3M8A2I9</accession>
<reference evidence="3 4" key="1">
    <citation type="submission" date="2018-10" db="EMBL/GenBank/DDBJ databases">
        <title>Phylogenomics of Brevibacillus.</title>
        <authorList>
            <person name="Dunlap C."/>
        </authorList>
    </citation>
    <scope>NUCLEOTIDE SEQUENCE [LARGE SCALE GENOMIC DNA]</scope>
    <source>
        <strain evidence="3 4">NRRL NRS 1219</strain>
    </source>
</reference>
<evidence type="ECO:0000256" key="1">
    <source>
        <dbReference type="SAM" id="Phobius"/>
    </source>
</evidence>
<proteinExistence type="predicted"/>
<dbReference type="EMBL" id="RHHN01000138">
    <property type="protein sequence ID" value="RNB45438.1"/>
    <property type="molecule type" value="Genomic_DNA"/>
</dbReference>
<dbReference type="EMBL" id="BJOD01000086">
    <property type="protein sequence ID" value="GED28645.1"/>
    <property type="molecule type" value="Genomic_DNA"/>
</dbReference>
<organism evidence="3 4">
    <name type="scientific">Brevibacillus agri</name>
    <dbReference type="NCBI Taxonomy" id="51101"/>
    <lineage>
        <taxon>Bacteria</taxon>
        <taxon>Bacillati</taxon>
        <taxon>Bacillota</taxon>
        <taxon>Bacilli</taxon>
        <taxon>Bacillales</taxon>
        <taxon>Paenibacillaceae</taxon>
        <taxon>Brevibacillus</taxon>
    </lineage>
</organism>
<keyword evidence="1" id="KW-1133">Transmembrane helix</keyword>
<dbReference type="AlphaFoldDB" id="A0A3M8A2I9"/>
<sequence>MRWSLLVLLQLLGIYVAYRGFALFTEEVTGTGIAVSEFGFLITPPYFDAIGITLMLAGVIIIMLPFVIQAANKKKKHVV</sequence>
<keyword evidence="1" id="KW-0472">Membrane</keyword>
<keyword evidence="1" id="KW-0812">Transmembrane</keyword>
<name>A0A3M8A2I9_9BACL</name>
<dbReference type="GeneID" id="82812592"/>
<evidence type="ECO:0000313" key="3">
    <source>
        <dbReference type="EMBL" id="RNB45438.1"/>
    </source>
</evidence>
<evidence type="ECO:0000313" key="2">
    <source>
        <dbReference type="EMBL" id="GED28645.1"/>
    </source>
</evidence>